<name>A0A015JPK3_RHIIW</name>
<gene>
    <name evidence="1" type="ORF">RirG_078350</name>
</gene>
<dbReference type="InterPro" id="IPR006597">
    <property type="entry name" value="Sel1-like"/>
</dbReference>
<dbReference type="AlphaFoldDB" id="A0A015JPK3"/>
<accession>A0A015JPK3</accession>
<evidence type="ECO:0008006" key="3">
    <source>
        <dbReference type="Google" id="ProtNLM"/>
    </source>
</evidence>
<dbReference type="PANTHER" id="PTHR45011">
    <property type="entry name" value="DAP3-BINDING CELL DEATH ENHANCER 1"/>
    <property type="match status" value="1"/>
</dbReference>
<dbReference type="SUPFAM" id="SSF81901">
    <property type="entry name" value="HCP-like"/>
    <property type="match status" value="1"/>
</dbReference>
<proteinExistence type="predicted"/>
<organism evidence="1 2">
    <name type="scientific">Rhizophagus irregularis (strain DAOM 197198w)</name>
    <name type="common">Glomus intraradices</name>
    <dbReference type="NCBI Taxonomy" id="1432141"/>
    <lineage>
        <taxon>Eukaryota</taxon>
        <taxon>Fungi</taxon>
        <taxon>Fungi incertae sedis</taxon>
        <taxon>Mucoromycota</taxon>
        <taxon>Glomeromycotina</taxon>
        <taxon>Glomeromycetes</taxon>
        <taxon>Glomerales</taxon>
        <taxon>Glomeraceae</taxon>
        <taxon>Rhizophagus</taxon>
    </lineage>
</organism>
<sequence>MDRKHLKHIKKRTDVDLQQAFELYEKASNLGSCYAKYNLAVMYEYENGVKKDLHQAIYWYEKSEQGYLCAQDKLEELLEE</sequence>
<keyword evidence="2" id="KW-1185">Reference proteome</keyword>
<dbReference type="InterPro" id="IPR052748">
    <property type="entry name" value="ISR_Activator"/>
</dbReference>
<dbReference type="Proteomes" id="UP000022910">
    <property type="component" value="Unassembled WGS sequence"/>
</dbReference>
<dbReference type="PANTHER" id="PTHR45011:SF1">
    <property type="entry name" value="DAP3-BINDING CELL DEATH ENHANCER 1"/>
    <property type="match status" value="1"/>
</dbReference>
<dbReference type="OrthoDB" id="2230188at2759"/>
<protein>
    <recommendedName>
        <fullName evidence="3">Beta-lactamase</fullName>
    </recommendedName>
</protein>
<dbReference type="Gene3D" id="1.25.40.10">
    <property type="entry name" value="Tetratricopeptide repeat domain"/>
    <property type="match status" value="1"/>
</dbReference>
<dbReference type="SMART" id="SM00671">
    <property type="entry name" value="SEL1"/>
    <property type="match status" value="1"/>
</dbReference>
<dbReference type="HOGENOM" id="CLU_000288_36_12_1"/>
<evidence type="ECO:0000313" key="1">
    <source>
        <dbReference type="EMBL" id="EXX71467.1"/>
    </source>
</evidence>
<dbReference type="EMBL" id="JEMT01016122">
    <property type="protein sequence ID" value="EXX71467.1"/>
    <property type="molecule type" value="Genomic_DNA"/>
</dbReference>
<reference evidence="1 2" key="1">
    <citation type="submission" date="2014-02" db="EMBL/GenBank/DDBJ databases">
        <title>Single nucleus genome sequencing reveals high similarity among nuclei of an endomycorrhizal fungus.</title>
        <authorList>
            <person name="Lin K."/>
            <person name="Geurts R."/>
            <person name="Zhang Z."/>
            <person name="Limpens E."/>
            <person name="Saunders D.G."/>
            <person name="Mu D."/>
            <person name="Pang E."/>
            <person name="Cao H."/>
            <person name="Cha H."/>
            <person name="Lin T."/>
            <person name="Zhou Q."/>
            <person name="Shang Y."/>
            <person name="Li Y."/>
            <person name="Ivanov S."/>
            <person name="Sharma T."/>
            <person name="Velzen R.V."/>
            <person name="Ruijter N.D."/>
            <person name="Aanen D.K."/>
            <person name="Win J."/>
            <person name="Kamoun S."/>
            <person name="Bisseling T."/>
            <person name="Huang S."/>
        </authorList>
    </citation>
    <scope>NUCLEOTIDE SEQUENCE [LARGE SCALE GENOMIC DNA]</scope>
    <source>
        <strain evidence="2">DAOM197198w</strain>
    </source>
</reference>
<comment type="caution">
    <text evidence="1">The sequence shown here is derived from an EMBL/GenBank/DDBJ whole genome shotgun (WGS) entry which is preliminary data.</text>
</comment>
<dbReference type="Pfam" id="PF08238">
    <property type="entry name" value="Sel1"/>
    <property type="match status" value="2"/>
</dbReference>
<evidence type="ECO:0000313" key="2">
    <source>
        <dbReference type="Proteomes" id="UP000022910"/>
    </source>
</evidence>
<dbReference type="InterPro" id="IPR011990">
    <property type="entry name" value="TPR-like_helical_dom_sf"/>
</dbReference>